<protein>
    <submittedName>
        <fullName evidence="1">Uncharacterized protein</fullName>
    </submittedName>
</protein>
<dbReference type="EMBL" id="JBBPBM010000027">
    <property type="protein sequence ID" value="KAK8538860.1"/>
    <property type="molecule type" value="Genomic_DNA"/>
</dbReference>
<keyword evidence="2" id="KW-1185">Reference proteome</keyword>
<organism evidence="1 2">
    <name type="scientific">Hibiscus sabdariffa</name>
    <name type="common">roselle</name>
    <dbReference type="NCBI Taxonomy" id="183260"/>
    <lineage>
        <taxon>Eukaryota</taxon>
        <taxon>Viridiplantae</taxon>
        <taxon>Streptophyta</taxon>
        <taxon>Embryophyta</taxon>
        <taxon>Tracheophyta</taxon>
        <taxon>Spermatophyta</taxon>
        <taxon>Magnoliopsida</taxon>
        <taxon>eudicotyledons</taxon>
        <taxon>Gunneridae</taxon>
        <taxon>Pentapetalae</taxon>
        <taxon>rosids</taxon>
        <taxon>malvids</taxon>
        <taxon>Malvales</taxon>
        <taxon>Malvaceae</taxon>
        <taxon>Malvoideae</taxon>
        <taxon>Hibiscus</taxon>
    </lineage>
</organism>
<evidence type="ECO:0000313" key="1">
    <source>
        <dbReference type="EMBL" id="KAK8538860.1"/>
    </source>
</evidence>
<accession>A0ABR2DHJ8</accession>
<sequence>MRNDATMLACMRKDAMRLACMRNDATMLACMRKDAMRLACMRNDATMLACMRKDAMRLACMRNEATISNLCISGLEYRYQHGGIGTNSSLEFVYRCSPIGTGTVSLRIGTFIWVSVPFDKGIGTLFRVSVPFDSGIGTPLRVPILEA</sequence>
<reference evidence="1 2" key="1">
    <citation type="journal article" date="2024" name="G3 (Bethesda)">
        <title>Genome assembly of Hibiscus sabdariffa L. provides insights into metabolisms of medicinal natural products.</title>
        <authorList>
            <person name="Kim T."/>
        </authorList>
    </citation>
    <scope>NUCLEOTIDE SEQUENCE [LARGE SCALE GENOMIC DNA]</scope>
    <source>
        <strain evidence="1">TK-2024</strain>
        <tissue evidence="1">Old leaves</tissue>
    </source>
</reference>
<comment type="caution">
    <text evidence="1">The sequence shown here is derived from an EMBL/GenBank/DDBJ whole genome shotgun (WGS) entry which is preliminary data.</text>
</comment>
<name>A0ABR2DHJ8_9ROSI</name>
<gene>
    <name evidence="1" type="ORF">V6N12_034567</name>
</gene>
<evidence type="ECO:0000313" key="2">
    <source>
        <dbReference type="Proteomes" id="UP001472677"/>
    </source>
</evidence>
<dbReference type="Proteomes" id="UP001472677">
    <property type="component" value="Unassembled WGS sequence"/>
</dbReference>
<proteinExistence type="predicted"/>